<gene>
    <name evidence="10" type="ORF">IWW39_000210</name>
</gene>
<evidence type="ECO:0000256" key="1">
    <source>
        <dbReference type="ARBA" id="ARBA00004123"/>
    </source>
</evidence>
<evidence type="ECO:0000313" key="10">
    <source>
        <dbReference type="EMBL" id="KAJ2691150.1"/>
    </source>
</evidence>
<feature type="region of interest" description="Disordered" evidence="8">
    <location>
        <begin position="569"/>
        <end position="588"/>
    </location>
</feature>
<evidence type="ECO:0000256" key="2">
    <source>
        <dbReference type="ARBA" id="ARBA00022723"/>
    </source>
</evidence>
<dbReference type="GO" id="GO:0000981">
    <property type="term" value="F:DNA-binding transcription factor activity, RNA polymerase II-specific"/>
    <property type="evidence" value="ECO:0007669"/>
    <property type="project" value="InterPro"/>
</dbReference>
<dbReference type="CDD" id="cd00067">
    <property type="entry name" value="GAL4"/>
    <property type="match status" value="1"/>
</dbReference>
<dbReference type="OrthoDB" id="39175at2759"/>
<sequence length="993" mass="105063">MAAGDSASPLRLMLSCDNCRKKKIRCNGGRPECASCVRGLIHCHYSPVGPRKKPRRTGTESIAASPACEGVRRRRVNKRRASDSASDSEGTGAHDDDKDAPSGVSSVSHLMLERLRETQALALPQVGHGPAAVMHRVQPPQQPVMEMLRLQTQISDLVDQLRNITIQVSGMTPTAGSPAPTPAPTAAGYPTPSSAPRPGPPQLNLGQPAQAASSRDTSQAQPCNELHLSKPEHARGVNVSRDLIKHLISVYFQYSHPSETGMYPMELYRDRLQRAQVSETFLLSVLAVASRLSDDPRVKREPAYLAGYDFFERVTRGLMMDVLERDCVENMLTLNNLAIYAVGLPVANRGWYFSGLSMRMATQMSLQKVDAPGRMPGASMMSGPGIESARRAFWTTLLLEALASFASGEPPPITIQDIHVAEPVDDPPMLGDEPAGPTTGTSTNPQMAADEDSARPVSSGPKSLPNVCAFTSQLSMLLIRVARLNGNRHPESAQFSPEYATLHTEMVAWYHALPDNMQIRSSTARDEIQGDPQLFAAKMFVHCHYHAAIIALHQPRVDLVRVESTSGYRNVKSEGGEKKPASQDPSADSQWRQLAQQQCLTAACTMTELLMLARALDVRYHIVTFGFAVFMAGVVHVGAVACTPRDSNERQYSINCVKEHVRCLDRLGKYFAFHFIMAKHIRAQLHAIESADVKRQNAAAVAEAMSNRAAPSMQMPNVGASGYQSRVPSSLPFDISAALAMASQSPLPHLPTQPRTPGAASVGSGMDAATAAGLFASAATAAGSGSDLFGSVLGSADSAAGGSSWFSAPPTSTSGQVPTSLGFGGEPSSIDMFLGLFSAAAAAGPSSPTQNSAPFSPQQCPIPGSCGGLCGTHSPTTAASMAFQLHQSFSSMAGLGSGLSSLVELFSSNSDGSASLYPENILSSSMLAPANSARASTDPGSVLSASAAQPSTALRSTAPNSSSFSNPAGPLRFTTPGAGGLQQFGSLPPYSPL</sequence>
<dbReference type="GO" id="GO:0005634">
    <property type="term" value="C:nucleus"/>
    <property type="evidence" value="ECO:0007669"/>
    <property type="project" value="UniProtKB-SubCell"/>
</dbReference>
<evidence type="ECO:0000256" key="4">
    <source>
        <dbReference type="ARBA" id="ARBA00023015"/>
    </source>
</evidence>
<dbReference type="Pfam" id="PF04082">
    <property type="entry name" value="Fungal_trans"/>
    <property type="match status" value="1"/>
</dbReference>
<keyword evidence="5" id="KW-0238">DNA-binding</keyword>
<accession>A0A9W8L6M7</accession>
<dbReference type="SUPFAM" id="SSF57701">
    <property type="entry name" value="Zn2/Cys6 DNA-binding domain"/>
    <property type="match status" value="1"/>
</dbReference>
<dbReference type="InterPro" id="IPR051615">
    <property type="entry name" value="Transcr_Regulatory_Elem"/>
</dbReference>
<name>A0A9W8L6M7_9FUNG</name>
<dbReference type="SMART" id="SM00066">
    <property type="entry name" value="GAL4"/>
    <property type="match status" value="1"/>
</dbReference>
<evidence type="ECO:0000256" key="7">
    <source>
        <dbReference type="ARBA" id="ARBA00023242"/>
    </source>
</evidence>
<dbReference type="Gene3D" id="4.10.240.10">
    <property type="entry name" value="Zn(2)-C6 fungal-type DNA-binding domain"/>
    <property type="match status" value="1"/>
</dbReference>
<evidence type="ECO:0000256" key="3">
    <source>
        <dbReference type="ARBA" id="ARBA00022833"/>
    </source>
</evidence>
<dbReference type="CDD" id="cd12148">
    <property type="entry name" value="fungal_TF_MHR"/>
    <property type="match status" value="1"/>
</dbReference>
<protein>
    <recommendedName>
        <fullName evidence="9">Zn(2)-C6 fungal-type domain-containing protein</fullName>
    </recommendedName>
</protein>
<feature type="region of interest" description="Disordered" evidence="8">
    <location>
        <begin position="47"/>
        <end position="105"/>
    </location>
</feature>
<dbReference type="Proteomes" id="UP001151516">
    <property type="component" value="Unassembled WGS sequence"/>
</dbReference>
<keyword evidence="3" id="KW-0862">Zinc</keyword>
<feature type="region of interest" description="Disordered" evidence="8">
    <location>
        <begin position="170"/>
        <end position="222"/>
    </location>
</feature>
<dbReference type="GO" id="GO:0008270">
    <property type="term" value="F:zinc ion binding"/>
    <property type="evidence" value="ECO:0007669"/>
    <property type="project" value="InterPro"/>
</dbReference>
<evidence type="ECO:0000259" key="9">
    <source>
        <dbReference type="PROSITE" id="PS50048"/>
    </source>
</evidence>
<dbReference type="GO" id="GO:0003677">
    <property type="term" value="F:DNA binding"/>
    <property type="evidence" value="ECO:0007669"/>
    <property type="project" value="UniProtKB-KW"/>
</dbReference>
<keyword evidence="7" id="KW-0539">Nucleus</keyword>
<keyword evidence="6" id="KW-0804">Transcription</keyword>
<dbReference type="PANTHER" id="PTHR31313">
    <property type="entry name" value="TY1 ENHANCER ACTIVATOR"/>
    <property type="match status" value="1"/>
</dbReference>
<keyword evidence="2" id="KW-0479">Metal-binding</keyword>
<comment type="caution">
    <text evidence="10">The sequence shown here is derived from an EMBL/GenBank/DDBJ whole genome shotgun (WGS) entry which is preliminary data.</text>
</comment>
<dbReference type="InterPro" id="IPR001138">
    <property type="entry name" value="Zn2Cys6_DnaBD"/>
</dbReference>
<dbReference type="InterPro" id="IPR036864">
    <property type="entry name" value="Zn2-C6_fun-type_DNA-bd_sf"/>
</dbReference>
<keyword evidence="11" id="KW-1185">Reference proteome</keyword>
<keyword evidence="4" id="KW-0805">Transcription regulation</keyword>
<proteinExistence type="predicted"/>
<feature type="compositionally biased region" description="Basic and acidic residues" evidence="8">
    <location>
        <begin position="571"/>
        <end position="581"/>
    </location>
</feature>
<evidence type="ECO:0000313" key="11">
    <source>
        <dbReference type="Proteomes" id="UP001151516"/>
    </source>
</evidence>
<dbReference type="PANTHER" id="PTHR31313:SF81">
    <property type="entry name" value="TY1 ENHANCER ACTIVATOR"/>
    <property type="match status" value="1"/>
</dbReference>
<feature type="region of interest" description="Disordered" evidence="8">
    <location>
        <begin position="423"/>
        <end position="462"/>
    </location>
</feature>
<evidence type="ECO:0000256" key="5">
    <source>
        <dbReference type="ARBA" id="ARBA00023125"/>
    </source>
</evidence>
<dbReference type="EMBL" id="JANBTX010000003">
    <property type="protein sequence ID" value="KAJ2691150.1"/>
    <property type="molecule type" value="Genomic_DNA"/>
</dbReference>
<dbReference type="SMART" id="SM00906">
    <property type="entry name" value="Fungal_trans"/>
    <property type="match status" value="1"/>
</dbReference>
<organism evidence="10 11">
    <name type="scientific">Coemansia spiralis</name>
    <dbReference type="NCBI Taxonomy" id="417178"/>
    <lineage>
        <taxon>Eukaryota</taxon>
        <taxon>Fungi</taxon>
        <taxon>Fungi incertae sedis</taxon>
        <taxon>Zoopagomycota</taxon>
        <taxon>Kickxellomycotina</taxon>
        <taxon>Kickxellomycetes</taxon>
        <taxon>Kickxellales</taxon>
        <taxon>Kickxellaceae</taxon>
        <taxon>Coemansia</taxon>
    </lineage>
</organism>
<dbReference type="InterPro" id="IPR007219">
    <property type="entry name" value="XnlR_reg_dom"/>
</dbReference>
<dbReference type="AlphaFoldDB" id="A0A9W8L6M7"/>
<feature type="compositionally biased region" description="Low complexity" evidence="8">
    <location>
        <begin position="172"/>
        <end position="192"/>
    </location>
</feature>
<feature type="region of interest" description="Disordered" evidence="8">
    <location>
        <begin position="933"/>
        <end position="993"/>
    </location>
</feature>
<feature type="compositionally biased region" description="Polar residues" evidence="8">
    <location>
        <begin position="933"/>
        <end position="966"/>
    </location>
</feature>
<dbReference type="Pfam" id="PF00172">
    <property type="entry name" value="Zn_clus"/>
    <property type="match status" value="1"/>
</dbReference>
<evidence type="ECO:0000256" key="6">
    <source>
        <dbReference type="ARBA" id="ARBA00023163"/>
    </source>
</evidence>
<dbReference type="GO" id="GO:0006351">
    <property type="term" value="P:DNA-templated transcription"/>
    <property type="evidence" value="ECO:0007669"/>
    <property type="project" value="InterPro"/>
</dbReference>
<evidence type="ECO:0000256" key="8">
    <source>
        <dbReference type="SAM" id="MobiDB-lite"/>
    </source>
</evidence>
<dbReference type="PROSITE" id="PS50048">
    <property type="entry name" value="ZN2_CY6_FUNGAL_2"/>
    <property type="match status" value="1"/>
</dbReference>
<dbReference type="PROSITE" id="PS00463">
    <property type="entry name" value="ZN2_CY6_FUNGAL_1"/>
    <property type="match status" value="1"/>
</dbReference>
<feature type="domain" description="Zn(2)-C6 fungal-type" evidence="9">
    <location>
        <begin position="15"/>
        <end position="45"/>
    </location>
</feature>
<comment type="subcellular location">
    <subcellularLocation>
        <location evidence="1">Nucleus</location>
    </subcellularLocation>
</comment>
<feature type="compositionally biased region" description="Polar residues" evidence="8">
    <location>
        <begin position="204"/>
        <end position="222"/>
    </location>
</feature>
<reference evidence="10" key="1">
    <citation type="submission" date="2022-07" db="EMBL/GenBank/DDBJ databases">
        <title>Phylogenomic reconstructions and comparative analyses of Kickxellomycotina fungi.</title>
        <authorList>
            <person name="Reynolds N.K."/>
            <person name="Stajich J.E."/>
            <person name="Barry K."/>
            <person name="Grigoriev I.V."/>
            <person name="Crous P."/>
            <person name="Smith M.E."/>
        </authorList>
    </citation>
    <scope>NUCLEOTIDE SEQUENCE</scope>
    <source>
        <strain evidence="10">CBS 109367</strain>
    </source>
</reference>